<dbReference type="Proteomes" id="UP001569428">
    <property type="component" value="Unassembled WGS sequence"/>
</dbReference>
<evidence type="ECO:0000313" key="1">
    <source>
        <dbReference type="EMBL" id="MFA0809335.1"/>
    </source>
</evidence>
<name>A0ABV4NV14_9GAMM</name>
<proteinExistence type="predicted"/>
<organism evidence="1 2">
    <name type="scientific">Microbulbifer epialgicus</name>
    <dbReference type="NCBI Taxonomy" id="393907"/>
    <lineage>
        <taxon>Bacteria</taxon>
        <taxon>Pseudomonadati</taxon>
        <taxon>Pseudomonadota</taxon>
        <taxon>Gammaproteobacteria</taxon>
        <taxon>Cellvibrionales</taxon>
        <taxon>Microbulbiferaceae</taxon>
        <taxon>Microbulbifer</taxon>
    </lineage>
</organism>
<reference evidence="1 2" key="1">
    <citation type="submission" date="2024-08" db="EMBL/GenBank/DDBJ databases">
        <authorList>
            <person name="Ishaq N."/>
        </authorList>
    </citation>
    <scope>NUCLEOTIDE SEQUENCE [LARGE SCALE GENOMIC DNA]</scope>
    <source>
        <strain evidence="1 2">DSM 18651</strain>
    </source>
</reference>
<gene>
    <name evidence="1" type="ORF">ACCI49_00265</name>
</gene>
<comment type="caution">
    <text evidence="1">The sequence shown here is derived from an EMBL/GenBank/DDBJ whole genome shotgun (WGS) entry which is preliminary data.</text>
</comment>
<evidence type="ECO:0000313" key="2">
    <source>
        <dbReference type="Proteomes" id="UP001569428"/>
    </source>
</evidence>
<keyword evidence="2" id="KW-1185">Reference proteome</keyword>
<accession>A0ABV4NV14</accession>
<dbReference type="RefSeq" id="WP_371836956.1">
    <property type="nucleotide sequence ID" value="NZ_JBGMEK010000001.1"/>
</dbReference>
<protein>
    <submittedName>
        <fullName evidence="1">Uncharacterized protein</fullName>
    </submittedName>
</protein>
<sequence>MSNSNHGYTTGHNGHQYEILFDSLRRRLWINADDGSAVARFNTATGVDIHNTASDQMAGAPECLWCTHGKPDYKTWQEFIKFVRHQFGIKLFVDDIDVSLLLK</sequence>
<dbReference type="EMBL" id="JBGMEK010000001">
    <property type="protein sequence ID" value="MFA0809335.1"/>
    <property type="molecule type" value="Genomic_DNA"/>
</dbReference>